<dbReference type="PANTHER" id="PTHR35791">
    <property type="entry name" value="UPF0754 MEMBRANE PROTEIN YHEB"/>
    <property type="match status" value="1"/>
</dbReference>
<dbReference type="RefSeq" id="WP_141200518.1">
    <property type="nucleotide sequence ID" value="NZ_CP041186.1"/>
</dbReference>
<protein>
    <recommendedName>
        <fullName evidence="4">DUF445 family protein</fullName>
    </recommendedName>
</protein>
<dbReference type="PANTHER" id="PTHR35791:SF1">
    <property type="entry name" value="UPF0754 MEMBRANE PROTEIN YHEB"/>
    <property type="match status" value="1"/>
</dbReference>
<name>A0A4Y6Q0M6_PERCE</name>
<dbReference type="OrthoDB" id="3631561at2"/>
<reference evidence="2 3" key="1">
    <citation type="submission" date="2019-06" db="EMBL/GenBank/DDBJ databases">
        <title>Persicimonas caeni gen. nov., sp. nov., a predatory bacterium isolated from solar saltern.</title>
        <authorList>
            <person name="Wang S."/>
        </authorList>
    </citation>
    <scope>NUCLEOTIDE SEQUENCE [LARGE SCALE GENOMIC DNA]</scope>
    <source>
        <strain evidence="2 3">YN101</strain>
    </source>
</reference>
<dbReference type="AlphaFoldDB" id="A0A4Y6Q0M6"/>
<sequence length="405" mass="45384">MFELAISDIWRYLSIPVTSAVVGWGTNVLALKMTFYPLNFVGVRPFLGWQGIIPAKAESMARRTVDLMTTRLVGVQEVVDRLDADRVVEELSPGVEKMLSQVIDETMQARYPEIWKLIPEPARQEIYARAAADADEVIRESLTDLRLEIDDVLDLEEMAVSALLADRAFLNQIFLECGSEEFKFIERSGLYFGFLFGLILMVAWYFYDANWLMPVAGFFIGYLTNFAALKMIFEPASPKKVLGLTWQGSFLKRQEEVSEAYARLITENIVTTENIMKAMFEGPGSARLLEIIDRHVQDAAARHDATAGPVTTLLLGSDGLEALKERVARGVVKAVPSGPLYDVEPYANEALDLEDTLRTRLQALPPDQFTGLLRPIFQEDEWKLLLVGAVLGLLVGLFQTFVVFG</sequence>
<keyword evidence="1" id="KW-0472">Membrane</keyword>
<evidence type="ECO:0000313" key="3">
    <source>
        <dbReference type="Proteomes" id="UP000315995"/>
    </source>
</evidence>
<evidence type="ECO:0008006" key="4">
    <source>
        <dbReference type="Google" id="ProtNLM"/>
    </source>
</evidence>
<feature type="transmembrane region" description="Helical" evidence="1">
    <location>
        <begin position="384"/>
        <end position="404"/>
    </location>
</feature>
<evidence type="ECO:0000313" key="2">
    <source>
        <dbReference type="EMBL" id="QDG54073.1"/>
    </source>
</evidence>
<accession>A0A5B8YC17</accession>
<gene>
    <name evidence="2" type="ORF">FIV42_26025</name>
</gene>
<feature type="transmembrane region" description="Helical" evidence="1">
    <location>
        <begin position="189"/>
        <end position="207"/>
    </location>
</feature>
<feature type="transmembrane region" description="Helical" evidence="1">
    <location>
        <begin position="12"/>
        <end position="31"/>
    </location>
</feature>
<dbReference type="Proteomes" id="UP000315995">
    <property type="component" value="Chromosome"/>
</dbReference>
<organism evidence="2 3">
    <name type="scientific">Persicimonas caeni</name>
    <dbReference type="NCBI Taxonomy" id="2292766"/>
    <lineage>
        <taxon>Bacteria</taxon>
        <taxon>Deltaproteobacteria</taxon>
        <taxon>Bradymonadales</taxon>
        <taxon>Bradymonadaceae</taxon>
        <taxon>Persicimonas</taxon>
    </lineage>
</organism>
<keyword evidence="3" id="KW-1185">Reference proteome</keyword>
<evidence type="ECO:0000256" key="1">
    <source>
        <dbReference type="SAM" id="Phobius"/>
    </source>
</evidence>
<dbReference type="EMBL" id="CP041186">
    <property type="protein sequence ID" value="QDG54073.1"/>
    <property type="molecule type" value="Genomic_DNA"/>
</dbReference>
<feature type="transmembrane region" description="Helical" evidence="1">
    <location>
        <begin position="213"/>
        <end position="233"/>
    </location>
</feature>
<accession>A0A4Y6Q0M6</accession>
<keyword evidence="1" id="KW-0812">Transmembrane</keyword>
<proteinExistence type="predicted"/>
<keyword evidence="1" id="KW-1133">Transmembrane helix</keyword>